<gene>
    <name evidence="2" type="ORF">BO97DRAFT_424635</name>
</gene>
<evidence type="ECO:0000313" key="2">
    <source>
        <dbReference type="EMBL" id="RAL12554.1"/>
    </source>
</evidence>
<accession>A0A395I1W8</accession>
<dbReference type="GeneID" id="37201285"/>
<feature type="compositionally biased region" description="Acidic residues" evidence="1">
    <location>
        <begin position="289"/>
        <end position="306"/>
    </location>
</feature>
<evidence type="ECO:0000256" key="1">
    <source>
        <dbReference type="SAM" id="MobiDB-lite"/>
    </source>
</evidence>
<dbReference type="Proteomes" id="UP000248961">
    <property type="component" value="Unassembled WGS sequence"/>
</dbReference>
<name>A0A395I1W8_ASPHC</name>
<evidence type="ECO:0000313" key="3">
    <source>
        <dbReference type="Proteomes" id="UP000248961"/>
    </source>
</evidence>
<keyword evidence="3" id="KW-1185">Reference proteome</keyword>
<dbReference type="AlphaFoldDB" id="A0A395I1W8"/>
<protein>
    <submittedName>
        <fullName evidence="2">Uncharacterized protein</fullName>
    </submittedName>
</protein>
<reference evidence="2 3" key="1">
    <citation type="submission" date="2018-02" db="EMBL/GenBank/DDBJ databases">
        <title>The genomes of Aspergillus section Nigri reveals drivers in fungal speciation.</title>
        <authorList>
            <consortium name="DOE Joint Genome Institute"/>
            <person name="Vesth T.C."/>
            <person name="Nybo J."/>
            <person name="Theobald S."/>
            <person name="Brandl J."/>
            <person name="Frisvad J.C."/>
            <person name="Nielsen K.F."/>
            <person name="Lyhne E.K."/>
            <person name="Kogle M.E."/>
            <person name="Kuo A."/>
            <person name="Riley R."/>
            <person name="Clum A."/>
            <person name="Nolan M."/>
            <person name="Lipzen A."/>
            <person name="Salamov A."/>
            <person name="Henrissat B."/>
            <person name="Wiebenga A."/>
            <person name="De vries R.P."/>
            <person name="Grigoriev I.V."/>
            <person name="Mortensen U.H."/>
            <person name="Andersen M.R."/>
            <person name="Baker S.E."/>
        </authorList>
    </citation>
    <scope>NUCLEOTIDE SEQUENCE [LARGE SCALE GENOMIC DNA]</scope>
    <source>
        <strain evidence="2 3">CBS 101889</strain>
    </source>
</reference>
<sequence length="314" mass="35263">MSVPPYLQASHLANSLILDSGSKMDTEEIDIEDFDTRGKKGSLVYALWAHSDKVVESSRSSRSSSSSSSSHSAFEFDAAAKAVRAPITWICGRLVVCDLSGDQACPKAYDTYVAEEQGVFKMVVERVRLVMTLQRRRKIEPRPIEAVDIGNFPPYKANLLYQLCQCSTSPKSGDFPPVTLQEAEQTVTSGYIKTFGGKDIHCDLSGDQACFREYVQISGLEAFDIAFEIAHMGCLLWLTEPESRPREHKRREWLAGLEMKWMKTIGSLGEYYKDLSPIFEIGPSVDAVGGDEADDWYWPEDEEEEKEEKNDDKN</sequence>
<dbReference type="EMBL" id="KZ824283">
    <property type="protein sequence ID" value="RAL12554.1"/>
    <property type="molecule type" value="Genomic_DNA"/>
</dbReference>
<proteinExistence type="predicted"/>
<dbReference type="VEuPathDB" id="FungiDB:BO97DRAFT_424635"/>
<organism evidence="2 3">
    <name type="scientific">Aspergillus homomorphus (strain CBS 101889)</name>
    <dbReference type="NCBI Taxonomy" id="1450537"/>
    <lineage>
        <taxon>Eukaryota</taxon>
        <taxon>Fungi</taxon>
        <taxon>Dikarya</taxon>
        <taxon>Ascomycota</taxon>
        <taxon>Pezizomycotina</taxon>
        <taxon>Eurotiomycetes</taxon>
        <taxon>Eurotiomycetidae</taxon>
        <taxon>Eurotiales</taxon>
        <taxon>Aspergillaceae</taxon>
        <taxon>Aspergillus</taxon>
        <taxon>Aspergillus subgen. Circumdati</taxon>
    </lineage>
</organism>
<feature type="region of interest" description="Disordered" evidence="1">
    <location>
        <begin position="286"/>
        <end position="314"/>
    </location>
</feature>
<dbReference type="RefSeq" id="XP_025551708.1">
    <property type="nucleotide sequence ID" value="XM_025696996.1"/>
</dbReference>